<evidence type="ECO:0000259" key="4">
    <source>
        <dbReference type="PROSITE" id="PS50240"/>
    </source>
</evidence>
<keyword evidence="5" id="KW-0812">Transmembrane</keyword>
<feature type="domain" description="Peptidase S1" evidence="4">
    <location>
        <begin position="40"/>
        <end position="222"/>
    </location>
</feature>
<dbReference type="EMBL" id="MU827814">
    <property type="protein sequence ID" value="KAJ7323445.1"/>
    <property type="molecule type" value="Genomic_DNA"/>
</dbReference>
<evidence type="ECO:0000256" key="2">
    <source>
        <dbReference type="ARBA" id="ARBA00024195"/>
    </source>
</evidence>
<protein>
    <submittedName>
        <fullName evidence="5">Transmembrane protease serine 6</fullName>
    </submittedName>
</protein>
<evidence type="ECO:0000313" key="6">
    <source>
        <dbReference type="Proteomes" id="UP001163046"/>
    </source>
</evidence>
<keyword evidence="6" id="KW-1185">Reference proteome</keyword>
<dbReference type="InterPro" id="IPR001314">
    <property type="entry name" value="Peptidase_S1A"/>
</dbReference>
<dbReference type="SMART" id="SM00020">
    <property type="entry name" value="Tryp_SPc"/>
    <property type="match status" value="1"/>
</dbReference>
<keyword evidence="1" id="KW-1015">Disulfide bond</keyword>
<dbReference type="GO" id="GO:0004252">
    <property type="term" value="F:serine-type endopeptidase activity"/>
    <property type="evidence" value="ECO:0007669"/>
    <property type="project" value="InterPro"/>
</dbReference>
<dbReference type="FunFam" id="2.40.10.10:FF:000002">
    <property type="entry name" value="Transmembrane protease serine"/>
    <property type="match status" value="1"/>
</dbReference>
<comment type="similarity">
    <text evidence="2">Belongs to the peptidase S1 family. CLIP subfamily.</text>
</comment>
<name>A0A9W9Y8E3_9CNID</name>
<feature type="region of interest" description="Disordered" evidence="3">
    <location>
        <begin position="1"/>
        <end position="29"/>
    </location>
</feature>
<dbReference type="Pfam" id="PF00089">
    <property type="entry name" value="Trypsin"/>
    <property type="match status" value="1"/>
</dbReference>
<evidence type="ECO:0000313" key="5">
    <source>
        <dbReference type="EMBL" id="KAJ7323445.1"/>
    </source>
</evidence>
<evidence type="ECO:0000256" key="3">
    <source>
        <dbReference type="SAM" id="MobiDB-lite"/>
    </source>
</evidence>
<organism evidence="5 6">
    <name type="scientific">Desmophyllum pertusum</name>
    <dbReference type="NCBI Taxonomy" id="174260"/>
    <lineage>
        <taxon>Eukaryota</taxon>
        <taxon>Metazoa</taxon>
        <taxon>Cnidaria</taxon>
        <taxon>Anthozoa</taxon>
        <taxon>Hexacorallia</taxon>
        <taxon>Scleractinia</taxon>
        <taxon>Caryophylliina</taxon>
        <taxon>Caryophylliidae</taxon>
        <taxon>Desmophyllum</taxon>
    </lineage>
</organism>
<dbReference type="SUPFAM" id="SSF50494">
    <property type="entry name" value="Trypsin-like serine proteases"/>
    <property type="match status" value="1"/>
</dbReference>
<gene>
    <name evidence="5" type="primary">TMPRSS6_6</name>
    <name evidence="5" type="ORF">OS493_031644</name>
</gene>
<dbReference type="Gene3D" id="2.40.10.10">
    <property type="entry name" value="Trypsin-like serine proteases"/>
    <property type="match status" value="3"/>
</dbReference>
<dbReference type="PANTHER" id="PTHR24252">
    <property type="entry name" value="ACROSIN-RELATED"/>
    <property type="match status" value="1"/>
</dbReference>
<keyword evidence="5" id="KW-0472">Membrane</keyword>
<dbReference type="InterPro" id="IPR033116">
    <property type="entry name" value="TRYPSIN_SER"/>
</dbReference>
<sequence length="222" mass="23618">MTSPGPVVSPGPGPVVPPGPGPVDPSGGIECGTKAQGFRIVGGTQAQPGAWPWQVTIDYKGHSAKHWCGGSIVAPQWIVDHDLNRNDGFEQNIPIERIISHPLYAGQTDDYDLALIKLQRPLVYNDRVRPVCLPELNFPADTNCYVTGWGATSEGSPQILRQARVPLILRSTCQAGYQDLAYTITSRMLCAGYAAGGIDACQGDSGGPLSCPRNSIGILLVQ</sequence>
<reference evidence="5" key="1">
    <citation type="submission" date="2023-01" db="EMBL/GenBank/DDBJ databases">
        <title>Genome assembly of the deep-sea coral Lophelia pertusa.</title>
        <authorList>
            <person name="Herrera S."/>
            <person name="Cordes E."/>
        </authorList>
    </citation>
    <scope>NUCLEOTIDE SEQUENCE</scope>
    <source>
        <strain evidence="5">USNM1676648</strain>
        <tissue evidence="5">Polyp</tissue>
    </source>
</reference>
<proteinExistence type="inferred from homology"/>
<accession>A0A9W9Y8E3</accession>
<dbReference type="GO" id="GO:0006508">
    <property type="term" value="P:proteolysis"/>
    <property type="evidence" value="ECO:0007669"/>
    <property type="project" value="UniProtKB-KW"/>
</dbReference>
<dbReference type="PROSITE" id="PS00135">
    <property type="entry name" value="TRYPSIN_SER"/>
    <property type="match status" value="1"/>
</dbReference>
<keyword evidence="5" id="KW-0378">Hydrolase</keyword>
<feature type="compositionally biased region" description="Pro residues" evidence="3">
    <location>
        <begin position="7"/>
        <end position="23"/>
    </location>
</feature>
<dbReference type="InterPro" id="IPR009003">
    <property type="entry name" value="Peptidase_S1_PA"/>
</dbReference>
<comment type="caution">
    <text evidence="5">The sequence shown here is derived from an EMBL/GenBank/DDBJ whole genome shotgun (WGS) entry which is preliminary data.</text>
</comment>
<dbReference type="InterPro" id="IPR043504">
    <property type="entry name" value="Peptidase_S1_PA_chymotrypsin"/>
</dbReference>
<dbReference type="OrthoDB" id="6018415at2759"/>
<keyword evidence="5" id="KW-0645">Protease</keyword>
<dbReference type="CDD" id="cd00190">
    <property type="entry name" value="Tryp_SPc"/>
    <property type="match status" value="1"/>
</dbReference>
<dbReference type="PRINTS" id="PR00722">
    <property type="entry name" value="CHYMOTRYPSIN"/>
</dbReference>
<dbReference type="Proteomes" id="UP001163046">
    <property type="component" value="Unassembled WGS sequence"/>
</dbReference>
<dbReference type="AlphaFoldDB" id="A0A9W9Y8E3"/>
<evidence type="ECO:0000256" key="1">
    <source>
        <dbReference type="ARBA" id="ARBA00023157"/>
    </source>
</evidence>
<dbReference type="InterPro" id="IPR001254">
    <property type="entry name" value="Trypsin_dom"/>
</dbReference>
<dbReference type="PANTHER" id="PTHR24252:SF7">
    <property type="entry name" value="HYALIN"/>
    <property type="match status" value="1"/>
</dbReference>
<dbReference type="PROSITE" id="PS50240">
    <property type="entry name" value="TRYPSIN_DOM"/>
    <property type="match status" value="1"/>
</dbReference>